<dbReference type="InterPro" id="IPR046348">
    <property type="entry name" value="SIS_dom_sf"/>
</dbReference>
<dbReference type="PROSITE" id="PS00765">
    <property type="entry name" value="P_GLUCOSE_ISOMERASE_1"/>
    <property type="match status" value="1"/>
</dbReference>
<dbReference type="GO" id="GO:0005829">
    <property type="term" value="C:cytosol"/>
    <property type="evidence" value="ECO:0007669"/>
    <property type="project" value="TreeGrafter"/>
</dbReference>
<comment type="similarity">
    <text evidence="2 7 8">Belongs to the GPI family.</text>
</comment>
<feature type="active site" evidence="7">
    <location>
        <position position="360"/>
    </location>
</feature>
<feature type="active site" evidence="7">
    <location>
        <position position="469"/>
    </location>
</feature>
<dbReference type="PROSITE" id="PS00174">
    <property type="entry name" value="P_GLUCOSE_ISOMERASE_2"/>
    <property type="match status" value="1"/>
</dbReference>
<proteinExistence type="inferred from homology"/>
<reference evidence="9 10" key="1">
    <citation type="submission" date="2020-03" db="EMBL/GenBank/DDBJ databases">
        <title>Sphingomonas sp. nov., isolated from fish.</title>
        <authorList>
            <person name="Hyun D.-W."/>
            <person name="Bae J.-W."/>
        </authorList>
    </citation>
    <scope>NUCLEOTIDE SEQUENCE [LARGE SCALE GENOMIC DNA]</scope>
    <source>
        <strain evidence="9 10">HDW15C</strain>
    </source>
</reference>
<name>A0A6G7ZN39_9SPHN</name>
<dbReference type="GO" id="GO:0004347">
    <property type="term" value="F:glucose-6-phosphate isomerase activity"/>
    <property type="evidence" value="ECO:0007669"/>
    <property type="project" value="UniProtKB-UniRule"/>
</dbReference>
<feature type="active site" description="Proton donor" evidence="7">
    <location>
        <position position="330"/>
    </location>
</feature>
<dbReference type="PRINTS" id="PR00662">
    <property type="entry name" value="G6PISOMERASE"/>
</dbReference>
<evidence type="ECO:0000256" key="8">
    <source>
        <dbReference type="RuleBase" id="RU000612"/>
    </source>
</evidence>
<evidence type="ECO:0000256" key="7">
    <source>
        <dbReference type="HAMAP-Rule" id="MF_00473"/>
    </source>
</evidence>
<dbReference type="PANTHER" id="PTHR11469:SF1">
    <property type="entry name" value="GLUCOSE-6-PHOSPHATE ISOMERASE"/>
    <property type="match status" value="1"/>
</dbReference>
<dbReference type="Gene3D" id="1.10.1390.10">
    <property type="match status" value="1"/>
</dbReference>
<keyword evidence="3 7" id="KW-0312">Gluconeogenesis</keyword>
<dbReference type="Proteomes" id="UP000502502">
    <property type="component" value="Chromosome"/>
</dbReference>
<dbReference type="EMBL" id="CP049871">
    <property type="protein sequence ID" value="QIL02345.1"/>
    <property type="molecule type" value="Genomic_DNA"/>
</dbReference>
<dbReference type="InterPro" id="IPR023096">
    <property type="entry name" value="G6P_Isomerase_C"/>
</dbReference>
<comment type="pathway">
    <text evidence="1 7 8">Carbohydrate degradation; glycolysis; D-glyceraldehyde 3-phosphate and glycerone phosphate from D-glucose: step 2/4.</text>
</comment>
<dbReference type="CDD" id="cd05016">
    <property type="entry name" value="SIS_PGI_2"/>
    <property type="match status" value="1"/>
</dbReference>
<keyword evidence="7" id="KW-0963">Cytoplasm</keyword>
<dbReference type="UniPathway" id="UPA00138"/>
<dbReference type="Gene3D" id="3.40.50.10490">
    <property type="entry name" value="Glucose-6-phosphate isomerase like protein, domain 1"/>
    <property type="match status" value="2"/>
</dbReference>
<gene>
    <name evidence="7 9" type="primary">pgi</name>
    <name evidence="9" type="ORF">G7078_05770</name>
</gene>
<comment type="pathway">
    <text evidence="7">Carbohydrate biosynthesis; gluconeogenesis.</text>
</comment>
<sequence length="497" mass="52701">MTTSAWTDLSNRGLTPLSTLFEQEPDRLSRLTGEVAGIYFDLSKTHIDAKLVETLPGLAEERGLSAARDALFAGGIVNPTEGRPADHLAERGQGAAGAVDSAAARRERMRALVDAIEAGAFGDITGVLHIGIGGSVLGPALLVDALSGTAPRIDVSFLSNIDGQAFDRAVEVLDPATTLVIAASKTFTTAETLSNLQAAMDWLRGAGIADPQGRVIAVTAAPEAALEAGIDDTRILQFSEGVGGRYSLWSAVSVTAALALGWTAFEELLEGAAEMDRHFRYSEPGKNLALLAALADQLYVQNAGAQSRAVFAYDERLELLPSYLQQLEMESNGKSVSVTGEAVERSAPVTWGGVGTDAQHAVFQLLHQGTALIPVEFVAVAEDESSLPDHHRLLLLNAFAQGAALMRGKPSDDPHRNYAGNRPSITILLDRLDPRTLGALIAFYEHRTFANAVLMGINPFDQFGVELGKEIARKLGEGAEAADLDPSTRALMERAAI</sequence>
<dbReference type="SUPFAM" id="SSF53697">
    <property type="entry name" value="SIS domain"/>
    <property type="match status" value="1"/>
</dbReference>
<dbReference type="GO" id="GO:0006094">
    <property type="term" value="P:gluconeogenesis"/>
    <property type="evidence" value="ECO:0007669"/>
    <property type="project" value="UniProtKB-UniRule"/>
</dbReference>
<keyword evidence="10" id="KW-1185">Reference proteome</keyword>
<dbReference type="CDD" id="cd05015">
    <property type="entry name" value="SIS_PGI_1"/>
    <property type="match status" value="1"/>
</dbReference>
<comment type="subcellular location">
    <subcellularLocation>
        <location evidence="7">Cytoplasm</location>
    </subcellularLocation>
</comment>
<evidence type="ECO:0000256" key="1">
    <source>
        <dbReference type="ARBA" id="ARBA00004926"/>
    </source>
</evidence>
<dbReference type="AlphaFoldDB" id="A0A6G7ZN39"/>
<keyword evidence="4 7" id="KW-0324">Glycolysis</keyword>
<dbReference type="EC" id="5.3.1.9" evidence="7"/>
<evidence type="ECO:0000256" key="5">
    <source>
        <dbReference type="ARBA" id="ARBA00023235"/>
    </source>
</evidence>
<evidence type="ECO:0000256" key="6">
    <source>
        <dbReference type="ARBA" id="ARBA00029321"/>
    </source>
</evidence>
<keyword evidence="5 7" id="KW-0413">Isomerase</keyword>
<dbReference type="KEGG" id="ssin:G7078_05770"/>
<dbReference type="InterPro" id="IPR001672">
    <property type="entry name" value="G6P_Isomerase"/>
</dbReference>
<dbReference type="GO" id="GO:0048029">
    <property type="term" value="F:monosaccharide binding"/>
    <property type="evidence" value="ECO:0007669"/>
    <property type="project" value="TreeGrafter"/>
</dbReference>
<evidence type="ECO:0000256" key="2">
    <source>
        <dbReference type="ARBA" id="ARBA00006604"/>
    </source>
</evidence>
<dbReference type="RefSeq" id="WP_166093926.1">
    <property type="nucleotide sequence ID" value="NZ_CP049871.1"/>
</dbReference>
<dbReference type="InterPro" id="IPR035476">
    <property type="entry name" value="SIS_PGI_1"/>
</dbReference>
<dbReference type="UniPathway" id="UPA00109">
    <property type="reaction ID" value="UER00181"/>
</dbReference>
<comment type="function">
    <text evidence="7">Catalyzes the reversible isomerization of glucose-6-phosphate to fructose-6-phosphate.</text>
</comment>
<dbReference type="PANTHER" id="PTHR11469">
    <property type="entry name" value="GLUCOSE-6-PHOSPHATE ISOMERASE"/>
    <property type="match status" value="1"/>
</dbReference>
<evidence type="ECO:0000313" key="10">
    <source>
        <dbReference type="Proteomes" id="UP000502502"/>
    </source>
</evidence>
<dbReference type="Pfam" id="PF00342">
    <property type="entry name" value="PGI"/>
    <property type="match status" value="1"/>
</dbReference>
<dbReference type="GO" id="GO:0006096">
    <property type="term" value="P:glycolytic process"/>
    <property type="evidence" value="ECO:0007669"/>
    <property type="project" value="UniProtKB-UniRule"/>
</dbReference>
<dbReference type="GO" id="GO:0051156">
    <property type="term" value="P:glucose 6-phosphate metabolic process"/>
    <property type="evidence" value="ECO:0007669"/>
    <property type="project" value="TreeGrafter"/>
</dbReference>
<dbReference type="PROSITE" id="PS51463">
    <property type="entry name" value="P_GLUCOSE_ISOMERASE_3"/>
    <property type="match status" value="1"/>
</dbReference>
<protein>
    <recommendedName>
        <fullName evidence="7">Glucose-6-phosphate isomerase</fullName>
        <shortName evidence="7">GPI</shortName>
        <ecNumber evidence="7">5.3.1.9</ecNumber>
    </recommendedName>
    <alternativeName>
        <fullName evidence="7">Phosphoglucose isomerase</fullName>
        <shortName evidence="7">PGI</shortName>
    </alternativeName>
    <alternativeName>
        <fullName evidence="7">Phosphohexose isomerase</fullName>
        <shortName evidence="7">PHI</shortName>
    </alternativeName>
</protein>
<comment type="catalytic activity">
    <reaction evidence="6 7 8">
        <text>alpha-D-glucose 6-phosphate = beta-D-fructose 6-phosphate</text>
        <dbReference type="Rhea" id="RHEA:11816"/>
        <dbReference type="ChEBI" id="CHEBI:57634"/>
        <dbReference type="ChEBI" id="CHEBI:58225"/>
        <dbReference type="EC" id="5.3.1.9"/>
    </reaction>
</comment>
<dbReference type="HAMAP" id="MF_00473">
    <property type="entry name" value="G6P_isomerase"/>
    <property type="match status" value="1"/>
</dbReference>
<evidence type="ECO:0000313" key="9">
    <source>
        <dbReference type="EMBL" id="QIL02345.1"/>
    </source>
</evidence>
<dbReference type="InterPro" id="IPR035482">
    <property type="entry name" value="SIS_PGI_2"/>
</dbReference>
<dbReference type="GO" id="GO:0097367">
    <property type="term" value="F:carbohydrate derivative binding"/>
    <property type="evidence" value="ECO:0007669"/>
    <property type="project" value="InterPro"/>
</dbReference>
<evidence type="ECO:0000256" key="4">
    <source>
        <dbReference type="ARBA" id="ARBA00023152"/>
    </source>
</evidence>
<dbReference type="InterPro" id="IPR018189">
    <property type="entry name" value="Phosphoglucose_isomerase_CS"/>
</dbReference>
<organism evidence="9 10">
    <name type="scientific">Sphingomonas sinipercae</name>
    <dbReference type="NCBI Taxonomy" id="2714944"/>
    <lineage>
        <taxon>Bacteria</taxon>
        <taxon>Pseudomonadati</taxon>
        <taxon>Pseudomonadota</taxon>
        <taxon>Alphaproteobacteria</taxon>
        <taxon>Sphingomonadales</taxon>
        <taxon>Sphingomonadaceae</taxon>
        <taxon>Sphingomonas</taxon>
    </lineage>
</organism>
<dbReference type="NCBIfam" id="NF001211">
    <property type="entry name" value="PRK00179.1"/>
    <property type="match status" value="1"/>
</dbReference>
<accession>A0A6G7ZN39</accession>
<evidence type="ECO:0000256" key="3">
    <source>
        <dbReference type="ARBA" id="ARBA00022432"/>
    </source>
</evidence>